<dbReference type="PANTHER" id="PTHR42681:SF1">
    <property type="entry name" value="MALONYL-COA-ACYL CARRIER PROTEIN TRANSACYLASE, MITOCHONDRIAL"/>
    <property type="match status" value="1"/>
</dbReference>
<dbReference type="InterPro" id="IPR001227">
    <property type="entry name" value="Ac_transferase_dom_sf"/>
</dbReference>
<comment type="catalytic activity">
    <reaction evidence="3 4">
        <text>holo-[ACP] + malonyl-CoA = malonyl-[ACP] + CoA</text>
        <dbReference type="Rhea" id="RHEA:41792"/>
        <dbReference type="Rhea" id="RHEA-COMP:9623"/>
        <dbReference type="Rhea" id="RHEA-COMP:9685"/>
        <dbReference type="ChEBI" id="CHEBI:57287"/>
        <dbReference type="ChEBI" id="CHEBI:57384"/>
        <dbReference type="ChEBI" id="CHEBI:64479"/>
        <dbReference type="ChEBI" id="CHEBI:78449"/>
        <dbReference type="EC" id="2.3.1.39"/>
    </reaction>
</comment>
<feature type="active site" evidence="5">
    <location>
        <position position="196"/>
    </location>
</feature>
<protein>
    <recommendedName>
        <fullName evidence="4">Malonyl CoA-acyl carrier protein transacylase</fullName>
        <ecNumber evidence="4">2.3.1.39</ecNumber>
    </recommendedName>
</protein>
<dbReference type="EC" id="2.3.1.39" evidence="4"/>
<dbReference type="Pfam" id="PF00698">
    <property type="entry name" value="Acyl_transf_1"/>
    <property type="match status" value="1"/>
</dbReference>
<dbReference type="InterPro" id="IPR016035">
    <property type="entry name" value="Acyl_Trfase/lysoPLipase"/>
</dbReference>
<evidence type="ECO:0000256" key="2">
    <source>
        <dbReference type="ARBA" id="ARBA00023315"/>
    </source>
</evidence>
<dbReference type="GO" id="GO:0006633">
    <property type="term" value="P:fatty acid biosynthetic process"/>
    <property type="evidence" value="ECO:0007669"/>
    <property type="project" value="TreeGrafter"/>
</dbReference>
<gene>
    <name evidence="7" type="ORF">C7383_105256</name>
</gene>
<dbReference type="AlphaFoldDB" id="A0AB73T5N9"/>
<dbReference type="GO" id="GO:0004314">
    <property type="term" value="F:[acyl-carrier-protein] S-malonyltransferase activity"/>
    <property type="evidence" value="ECO:0007669"/>
    <property type="project" value="UniProtKB-EC"/>
</dbReference>
<evidence type="ECO:0000256" key="4">
    <source>
        <dbReference type="PIRNR" id="PIRNR000446"/>
    </source>
</evidence>
<dbReference type="RefSeq" id="WP_109626275.1">
    <property type="nucleotide sequence ID" value="NZ_CABJAT010000005.1"/>
</dbReference>
<dbReference type="Gene3D" id="3.40.366.10">
    <property type="entry name" value="Malonyl-Coenzyme A Acyl Carrier Protein, domain 2"/>
    <property type="match status" value="1"/>
</dbReference>
<feature type="active site" evidence="5">
    <location>
        <position position="90"/>
    </location>
</feature>
<dbReference type="Gene3D" id="3.30.70.250">
    <property type="entry name" value="Malonyl-CoA ACP transacylase, ACP-binding"/>
    <property type="match status" value="1"/>
</dbReference>
<dbReference type="FunFam" id="3.30.70.250:FF:000001">
    <property type="entry name" value="Malonyl CoA-acyl carrier protein transacylase"/>
    <property type="match status" value="1"/>
</dbReference>
<proteinExistence type="inferred from homology"/>
<dbReference type="EMBL" id="QGGY01000005">
    <property type="protein sequence ID" value="PWJ76219.1"/>
    <property type="molecule type" value="Genomic_DNA"/>
</dbReference>
<accession>A0AB73T5N9</accession>
<comment type="caution">
    <text evidence="7">The sequence shown here is derived from an EMBL/GenBank/DDBJ whole genome shotgun (WGS) entry which is preliminary data.</text>
</comment>
<dbReference type="InterPro" id="IPR004410">
    <property type="entry name" value="Malonyl_CoA-ACP_transAc_FabD"/>
</dbReference>
<dbReference type="GO" id="GO:0005829">
    <property type="term" value="C:cytosol"/>
    <property type="evidence" value="ECO:0007669"/>
    <property type="project" value="TreeGrafter"/>
</dbReference>
<dbReference type="InterPro" id="IPR016036">
    <property type="entry name" value="Malonyl_transacylase_ACP-bd"/>
</dbReference>
<dbReference type="PANTHER" id="PTHR42681">
    <property type="entry name" value="MALONYL-COA-ACYL CARRIER PROTEIN TRANSACYLASE, MITOCHONDRIAL"/>
    <property type="match status" value="1"/>
</dbReference>
<dbReference type="InterPro" id="IPR050858">
    <property type="entry name" value="Mal-CoA-ACP_Trans/PKS_FabD"/>
</dbReference>
<evidence type="ECO:0000256" key="1">
    <source>
        <dbReference type="ARBA" id="ARBA00022679"/>
    </source>
</evidence>
<dbReference type="SUPFAM" id="SSF55048">
    <property type="entry name" value="Probable ACP-binding domain of malonyl-CoA ACP transacylase"/>
    <property type="match status" value="1"/>
</dbReference>
<sequence length="307" mass="33389">MSRIAFIFPGQGAQYVGMGKDFYEQVSCSKEVFDLAGEVTGLDIKKLCFEPNEEINITEYTQIAMVAAETAMLRALEEQGIVPEVNAGLSLGEYTALIASGALDEKDAFKLVRKRGIYMQEAVPSGGAMTAVIGLDGETIARVCEKTEGQVSVANYNCPGQTVITGEESAVAAAAEMLKASGARRCVPLTVSGPFHSPMLKSAGEKLWEAMKEIEIQDIRIPYVANVTAEYVSKKEDVKLLLKEQVASSVKWQQSVEKMISDGIDTFIEIGPGRTLNGFLRKIDKNARGFNIEKAEDIKKVAEELKC</sequence>
<evidence type="ECO:0000313" key="7">
    <source>
        <dbReference type="EMBL" id="PWJ76219.1"/>
    </source>
</evidence>
<evidence type="ECO:0000259" key="6">
    <source>
        <dbReference type="SMART" id="SM00827"/>
    </source>
</evidence>
<dbReference type="InterPro" id="IPR024925">
    <property type="entry name" value="Malonyl_CoA-ACP_transAc"/>
</dbReference>
<evidence type="ECO:0000256" key="3">
    <source>
        <dbReference type="ARBA" id="ARBA00048462"/>
    </source>
</evidence>
<evidence type="ECO:0000313" key="8">
    <source>
        <dbReference type="Proteomes" id="UP000245412"/>
    </source>
</evidence>
<dbReference type="SUPFAM" id="SSF52151">
    <property type="entry name" value="FabD/lysophospholipase-like"/>
    <property type="match status" value="1"/>
</dbReference>
<dbReference type="SMART" id="SM00827">
    <property type="entry name" value="PKS_AT"/>
    <property type="match status" value="1"/>
</dbReference>
<comment type="similarity">
    <text evidence="4">Belongs to the fabD family.</text>
</comment>
<organism evidence="7 8">
    <name type="scientific">Murimonas intestini</name>
    <dbReference type="NCBI Taxonomy" id="1337051"/>
    <lineage>
        <taxon>Bacteria</taxon>
        <taxon>Bacillati</taxon>
        <taxon>Bacillota</taxon>
        <taxon>Clostridia</taxon>
        <taxon>Lachnospirales</taxon>
        <taxon>Lachnospiraceae</taxon>
        <taxon>Murimonas</taxon>
    </lineage>
</organism>
<dbReference type="Proteomes" id="UP000245412">
    <property type="component" value="Unassembled WGS sequence"/>
</dbReference>
<dbReference type="InterPro" id="IPR014043">
    <property type="entry name" value="Acyl_transferase_dom"/>
</dbReference>
<evidence type="ECO:0000256" key="5">
    <source>
        <dbReference type="PIRSR" id="PIRSR000446-1"/>
    </source>
</evidence>
<dbReference type="PIRSF" id="PIRSF000446">
    <property type="entry name" value="Mct"/>
    <property type="match status" value="1"/>
</dbReference>
<dbReference type="NCBIfam" id="TIGR00128">
    <property type="entry name" value="fabD"/>
    <property type="match status" value="1"/>
</dbReference>
<feature type="domain" description="Malonyl-CoA:ACP transacylase (MAT)" evidence="6">
    <location>
        <begin position="7"/>
        <end position="290"/>
    </location>
</feature>
<reference evidence="7 8" key="1">
    <citation type="submission" date="2018-05" db="EMBL/GenBank/DDBJ databases">
        <authorList>
            <person name="Goeker M."/>
            <person name="Huntemann M."/>
            <person name="Clum A."/>
            <person name="Pillay M."/>
            <person name="Palaniappan K."/>
            <person name="Varghese N."/>
            <person name="Mikhailova N."/>
            <person name="Stamatis D."/>
            <person name="Reddy T."/>
            <person name="Daum C."/>
            <person name="Shapiro N."/>
            <person name="Ivanova N."/>
            <person name="Kyrpides N."/>
            <person name="Woyke T."/>
        </authorList>
    </citation>
    <scope>NUCLEOTIDE SEQUENCE [LARGE SCALE GENOMIC DNA]</scope>
    <source>
        <strain evidence="7 8">DSM 26524</strain>
    </source>
</reference>
<keyword evidence="8" id="KW-1185">Reference proteome</keyword>
<keyword evidence="1 4" id="KW-0808">Transferase</keyword>
<name>A0AB73T5N9_9FIRM</name>
<keyword evidence="2 4" id="KW-0012">Acyltransferase</keyword>